<name>A0AAV5V0W9_9BILA</name>
<sequence length="185" mass="20400">RSFSRAIPLTVALLQLTAASMSIINLLTLTTNYPINLVVHLFLASFGSPMASLIPQLVLSVSPRGQRATAYALLTLVTGLVSSPAAQFVGLLSDTYRGEADDARTRFEALAFAFFVIVSFFFAASISYFIMMKYYPMDVLTKQVEDDLDQPLLSPFDVEERPLRSGSLVERALISRRATMETVYA</sequence>
<feature type="transmembrane region" description="Helical" evidence="1">
    <location>
        <begin position="71"/>
        <end position="89"/>
    </location>
</feature>
<feature type="non-terminal residue" evidence="2">
    <location>
        <position position="1"/>
    </location>
</feature>
<keyword evidence="1" id="KW-1133">Transmembrane helix</keyword>
<organism evidence="2 3">
    <name type="scientific">Pristionchus fissidentatus</name>
    <dbReference type="NCBI Taxonomy" id="1538716"/>
    <lineage>
        <taxon>Eukaryota</taxon>
        <taxon>Metazoa</taxon>
        <taxon>Ecdysozoa</taxon>
        <taxon>Nematoda</taxon>
        <taxon>Chromadorea</taxon>
        <taxon>Rhabditida</taxon>
        <taxon>Rhabditina</taxon>
        <taxon>Diplogasteromorpha</taxon>
        <taxon>Diplogasteroidea</taxon>
        <taxon>Neodiplogasteridae</taxon>
        <taxon>Pristionchus</taxon>
    </lineage>
</organism>
<feature type="transmembrane region" description="Helical" evidence="1">
    <location>
        <begin position="37"/>
        <end position="59"/>
    </location>
</feature>
<gene>
    <name evidence="2" type="ORF">PFISCL1PPCAC_3779</name>
</gene>
<dbReference type="AlphaFoldDB" id="A0AAV5V0W9"/>
<dbReference type="Gene3D" id="1.20.1250.20">
    <property type="entry name" value="MFS general substrate transporter like domains"/>
    <property type="match status" value="1"/>
</dbReference>
<evidence type="ECO:0008006" key="4">
    <source>
        <dbReference type="Google" id="ProtNLM"/>
    </source>
</evidence>
<feature type="transmembrane region" description="Helical" evidence="1">
    <location>
        <begin position="109"/>
        <end position="130"/>
    </location>
</feature>
<protein>
    <recommendedName>
        <fullName evidence="4">Membrane transporter</fullName>
    </recommendedName>
</protein>
<keyword evidence="1" id="KW-0812">Transmembrane</keyword>
<proteinExistence type="predicted"/>
<reference evidence="2" key="1">
    <citation type="submission" date="2023-10" db="EMBL/GenBank/DDBJ databases">
        <title>Genome assembly of Pristionchus species.</title>
        <authorList>
            <person name="Yoshida K."/>
            <person name="Sommer R.J."/>
        </authorList>
    </citation>
    <scope>NUCLEOTIDE SEQUENCE</scope>
    <source>
        <strain evidence="2">RS5133</strain>
    </source>
</reference>
<keyword evidence="1" id="KW-0472">Membrane</keyword>
<evidence type="ECO:0000313" key="3">
    <source>
        <dbReference type="Proteomes" id="UP001432322"/>
    </source>
</evidence>
<evidence type="ECO:0000256" key="1">
    <source>
        <dbReference type="SAM" id="Phobius"/>
    </source>
</evidence>
<accession>A0AAV5V0W9</accession>
<dbReference type="EMBL" id="BTSY01000001">
    <property type="protein sequence ID" value="GMT12482.1"/>
    <property type="molecule type" value="Genomic_DNA"/>
</dbReference>
<dbReference type="Proteomes" id="UP001432322">
    <property type="component" value="Unassembled WGS sequence"/>
</dbReference>
<evidence type="ECO:0000313" key="2">
    <source>
        <dbReference type="EMBL" id="GMT12482.1"/>
    </source>
</evidence>
<comment type="caution">
    <text evidence="2">The sequence shown here is derived from an EMBL/GenBank/DDBJ whole genome shotgun (WGS) entry which is preliminary data.</text>
</comment>
<dbReference type="InterPro" id="IPR036259">
    <property type="entry name" value="MFS_trans_sf"/>
</dbReference>
<dbReference type="SUPFAM" id="SSF103473">
    <property type="entry name" value="MFS general substrate transporter"/>
    <property type="match status" value="1"/>
</dbReference>
<keyword evidence="3" id="KW-1185">Reference proteome</keyword>